<dbReference type="Pfam" id="PF01679">
    <property type="entry name" value="Pmp3"/>
    <property type="match status" value="1"/>
</dbReference>
<dbReference type="PANTHER" id="PTHR21659">
    <property type="entry name" value="HYDROPHOBIC PROTEIN RCI2 LOW TEMPERATURE AND SALT RESPONSIVE PROTEIN LTI6 -RELATED"/>
    <property type="match status" value="1"/>
</dbReference>
<dbReference type="GO" id="GO:0016020">
    <property type="term" value="C:membrane"/>
    <property type="evidence" value="ECO:0007669"/>
    <property type="project" value="UniProtKB-SubCell"/>
</dbReference>
<comment type="similarity">
    <text evidence="2">Belongs to the UPF0057 (PMP3) family.</text>
</comment>
<gene>
    <name evidence="7" type="ORF">LAMI_0E12816G</name>
</gene>
<dbReference type="PROSITE" id="PS01309">
    <property type="entry name" value="UPF0057"/>
    <property type="match status" value="1"/>
</dbReference>
<feature type="transmembrane region" description="Helical" evidence="6">
    <location>
        <begin position="6"/>
        <end position="23"/>
    </location>
</feature>
<dbReference type="EMBL" id="LT598465">
    <property type="protein sequence ID" value="SCU92988.1"/>
    <property type="molecule type" value="Genomic_DNA"/>
</dbReference>
<evidence type="ECO:0000256" key="5">
    <source>
        <dbReference type="ARBA" id="ARBA00023136"/>
    </source>
</evidence>
<dbReference type="STRING" id="1230905.A0A1G4JQB5"/>
<dbReference type="OrthoDB" id="2802411at2759"/>
<protein>
    <submittedName>
        <fullName evidence="7">LAMI_0E12816g1_1</fullName>
    </submittedName>
</protein>
<evidence type="ECO:0000256" key="1">
    <source>
        <dbReference type="ARBA" id="ARBA00004370"/>
    </source>
</evidence>
<dbReference type="PANTHER" id="PTHR21659:SF42">
    <property type="entry name" value="UPF0057 MEMBRANE PROTEIN ZK632.10-RELATED"/>
    <property type="match status" value="1"/>
</dbReference>
<keyword evidence="5 6" id="KW-0472">Membrane</keyword>
<keyword evidence="3 6" id="KW-0812">Transmembrane</keyword>
<evidence type="ECO:0000256" key="6">
    <source>
        <dbReference type="SAM" id="Phobius"/>
    </source>
</evidence>
<evidence type="ECO:0000256" key="4">
    <source>
        <dbReference type="ARBA" id="ARBA00022989"/>
    </source>
</evidence>
<dbReference type="AlphaFoldDB" id="A0A1G4JQB5"/>
<evidence type="ECO:0000313" key="8">
    <source>
        <dbReference type="Proteomes" id="UP000191024"/>
    </source>
</evidence>
<name>A0A1G4JQB5_9SACH</name>
<evidence type="ECO:0000313" key="7">
    <source>
        <dbReference type="EMBL" id="SCU92988.1"/>
    </source>
</evidence>
<proteinExistence type="inferred from homology"/>
<sequence length="55" mass="5998">MDSAKIVNIVIALILPPLAVFLANGWGTECIIDIVLTICAYFPGMLYALYVVLKN</sequence>
<comment type="subcellular location">
    <subcellularLocation>
        <location evidence="1">Membrane</location>
    </subcellularLocation>
</comment>
<feature type="transmembrane region" description="Helical" evidence="6">
    <location>
        <begin position="30"/>
        <end position="53"/>
    </location>
</feature>
<keyword evidence="4 6" id="KW-1133">Transmembrane helix</keyword>
<organism evidence="7 8">
    <name type="scientific">Lachancea mirantina</name>
    <dbReference type="NCBI Taxonomy" id="1230905"/>
    <lineage>
        <taxon>Eukaryota</taxon>
        <taxon>Fungi</taxon>
        <taxon>Dikarya</taxon>
        <taxon>Ascomycota</taxon>
        <taxon>Saccharomycotina</taxon>
        <taxon>Saccharomycetes</taxon>
        <taxon>Saccharomycetales</taxon>
        <taxon>Saccharomycetaceae</taxon>
        <taxon>Lachancea</taxon>
    </lineage>
</organism>
<evidence type="ECO:0000256" key="3">
    <source>
        <dbReference type="ARBA" id="ARBA00022692"/>
    </source>
</evidence>
<keyword evidence="8" id="KW-1185">Reference proteome</keyword>
<accession>A0A1G4JQB5</accession>
<dbReference type="InterPro" id="IPR000612">
    <property type="entry name" value="PMP3"/>
</dbReference>
<dbReference type="Proteomes" id="UP000191024">
    <property type="component" value="Chromosome E"/>
</dbReference>
<reference evidence="7 8" key="1">
    <citation type="submission" date="2016-03" db="EMBL/GenBank/DDBJ databases">
        <authorList>
            <person name="Devillers H."/>
        </authorList>
    </citation>
    <scope>NUCLEOTIDE SEQUENCE [LARGE SCALE GENOMIC DNA]</scope>
    <source>
        <strain evidence="7">CBS 11717</strain>
    </source>
</reference>
<evidence type="ECO:0000256" key="2">
    <source>
        <dbReference type="ARBA" id="ARBA00009530"/>
    </source>
</evidence>